<comment type="caution">
    <text evidence="1">The sequence shown here is derived from an EMBL/GenBank/DDBJ whole genome shotgun (WGS) entry which is preliminary data.</text>
</comment>
<proteinExistence type="predicted"/>
<protein>
    <submittedName>
        <fullName evidence="1">Uncharacterized protein</fullName>
    </submittedName>
</protein>
<dbReference type="Proteomes" id="UP001139648">
    <property type="component" value="Unassembled WGS sequence"/>
</dbReference>
<dbReference type="AlphaFoldDB" id="A0A9X2GST9"/>
<reference evidence="1" key="1">
    <citation type="submission" date="2022-06" db="EMBL/GenBank/DDBJ databases">
        <title>Sequencing the genomes of 1000 actinobacteria strains.</title>
        <authorList>
            <person name="Klenk H.-P."/>
        </authorList>
    </citation>
    <scope>NUCLEOTIDE SEQUENCE</scope>
    <source>
        <strain evidence="1">DSM 46694</strain>
    </source>
</reference>
<keyword evidence="2" id="KW-1185">Reference proteome</keyword>
<evidence type="ECO:0000313" key="2">
    <source>
        <dbReference type="Proteomes" id="UP001139648"/>
    </source>
</evidence>
<name>A0A9X2GST9_9ACTN</name>
<gene>
    <name evidence="1" type="ORF">HD597_010380</name>
</gene>
<evidence type="ECO:0000313" key="1">
    <source>
        <dbReference type="EMBL" id="MCP2363360.1"/>
    </source>
</evidence>
<organism evidence="1 2">
    <name type="scientific">Nonomuraea thailandensis</name>
    <dbReference type="NCBI Taxonomy" id="1188745"/>
    <lineage>
        <taxon>Bacteria</taxon>
        <taxon>Bacillati</taxon>
        <taxon>Actinomycetota</taxon>
        <taxon>Actinomycetes</taxon>
        <taxon>Streptosporangiales</taxon>
        <taxon>Streptosporangiaceae</taxon>
        <taxon>Nonomuraea</taxon>
    </lineage>
</organism>
<accession>A0A9X2GST9</accession>
<sequence>MTRFRCLDCGQRSDSIIGCRRCGTVTGRRTQLCPAHGAGRAPGCRACRANFRFRCEER</sequence>
<dbReference type="EMBL" id="JAMZEB010000002">
    <property type="protein sequence ID" value="MCP2363360.1"/>
    <property type="molecule type" value="Genomic_DNA"/>
</dbReference>